<evidence type="ECO:0000256" key="11">
    <source>
        <dbReference type="SAM" id="Coils"/>
    </source>
</evidence>
<evidence type="ECO:0000313" key="13">
    <source>
        <dbReference type="EMBL" id="KAF2713261.1"/>
    </source>
</evidence>
<keyword evidence="7 10" id="KW-0804">Transcription</keyword>
<dbReference type="Proteomes" id="UP000799428">
    <property type="component" value="Unassembled WGS sequence"/>
</dbReference>
<keyword evidence="11" id="KW-0175">Coiled coil</keyword>
<keyword evidence="6 10" id="KW-0010">Activator</keyword>
<dbReference type="SUPFAM" id="SSF140718">
    <property type="entry name" value="Mediator hinge subcomplex-like"/>
    <property type="match status" value="1"/>
</dbReference>
<evidence type="ECO:0000256" key="12">
    <source>
        <dbReference type="SAM" id="MobiDB-lite"/>
    </source>
</evidence>
<accession>A0A6G1KLJ3</accession>
<dbReference type="GO" id="GO:0006357">
    <property type="term" value="P:regulation of transcription by RNA polymerase II"/>
    <property type="evidence" value="ECO:0007669"/>
    <property type="project" value="TreeGrafter"/>
</dbReference>
<sequence>MADPTPTKHQHQDILTQVQDEIDMLLNQMHSALALIRHRAPHSAIPGQPLLSSFAEVENPPPNTQGASSTETPTPVTWESFESDIREIAKDIILKEQQIETLIANLPGLKKSEEEQVEQMRELERELEGLEGERVQAVAERKRLVGLVEGCIGRVGGME</sequence>
<evidence type="ECO:0000256" key="9">
    <source>
        <dbReference type="ARBA" id="ARBA00025687"/>
    </source>
</evidence>
<proteinExistence type="inferred from homology"/>
<feature type="region of interest" description="Disordered" evidence="12">
    <location>
        <begin position="53"/>
        <end position="75"/>
    </location>
</feature>
<name>A0A6G1KLJ3_9PLEO</name>
<evidence type="ECO:0000256" key="8">
    <source>
        <dbReference type="ARBA" id="ARBA00023242"/>
    </source>
</evidence>
<evidence type="ECO:0000256" key="2">
    <source>
        <dbReference type="ARBA" id="ARBA00005770"/>
    </source>
</evidence>
<evidence type="ECO:0000256" key="7">
    <source>
        <dbReference type="ARBA" id="ARBA00023163"/>
    </source>
</evidence>
<reference evidence="13" key="1">
    <citation type="journal article" date="2020" name="Stud. Mycol.">
        <title>101 Dothideomycetes genomes: a test case for predicting lifestyles and emergence of pathogens.</title>
        <authorList>
            <person name="Haridas S."/>
            <person name="Albert R."/>
            <person name="Binder M."/>
            <person name="Bloem J."/>
            <person name="Labutti K."/>
            <person name="Salamov A."/>
            <person name="Andreopoulos B."/>
            <person name="Baker S."/>
            <person name="Barry K."/>
            <person name="Bills G."/>
            <person name="Bluhm B."/>
            <person name="Cannon C."/>
            <person name="Castanera R."/>
            <person name="Culley D."/>
            <person name="Daum C."/>
            <person name="Ezra D."/>
            <person name="Gonzalez J."/>
            <person name="Henrissat B."/>
            <person name="Kuo A."/>
            <person name="Liang C."/>
            <person name="Lipzen A."/>
            <person name="Lutzoni F."/>
            <person name="Magnuson J."/>
            <person name="Mondo S."/>
            <person name="Nolan M."/>
            <person name="Ohm R."/>
            <person name="Pangilinan J."/>
            <person name="Park H.-J."/>
            <person name="Ramirez L."/>
            <person name="Alfaro M."/>
            <person name="Sun H."/>
            <person name="Tritt A."/>
            <person name="Yoshinaga Y."/>
            <person name="Zwiers L.-H."/>
            <person name="Turgeon B."/>
            <person name="Goodwin S."/>
            <person name="Spatafora J."/>
            <person name="Crous P."/>
            <person name="Grigoriev I."/>
        </authorList>
    </citation>
    <scope>NUCLEOTIDE SEQUENCE</scope>
    <source>
        <strain evidence="13">CBS 279.74</strain>
    </source>
</reference>
<dbReference type="InterPro" id="IPR021384">
    <property type="entry name" value="Mediator_Med21"/>
</dbReference>
<dbReference type="GO" id="GO:0016592">
    <property type="term" value="C:mediator complex"/>
    <property type="evidence" value="ECO:0007669"/>
    <property type="project" value="UniProtKB-UniRule"/>
</dbReference>
<evidence type="ECO:0000313" key="14">
    <source>
        <dbReference type="Proteomes" id="UP000799428"/>
    </source>
</evidence>
<dbReference type="PANTHER" id="PTHR13381:SF0">
    <property type="entry name" value="MEDIATOR OF RNA POLYMERASE II TRANSCRIPTION SUBUNIT 21"/>
    <property type="match status" value="1"/>
</dbReference>
<dbReference type="InterPro" id="IPR037212">
    <property type="entry name" value="Med7/Med21-like"/>
</dbReference>
<dbReference type="PANTHER" id="PTHR13381">
    <property type="entry name" value="RNA POLYMERASE II HOLOENZYME COMPONENT SRB7"/>
    <property type="match status" value="1"/>
</dbReference>
<dbReference type="AlphaFoldDB" id="A0A6G1KLJ3"/>
<evidence type="ECO:0000256" key="3">
    <source>
        <dbReference type="ARBA" id="ARBA00011837"/>
    </source>
</evidence>
<gene>
    <name evidence="13" type="ORF">K504DRAFT_423742</name>
</gene>
<keyword evidence="14" id="KW-1185">Reference proteome</keyword>
<feature type="coiled-coil region" evidence="11">
    <location>
        <begin position="106"/>
        <end position="140"/>
    </location>
</feature>
<keyword evidence="8 10" id="KW-0539">Nucleus</keyword>
<comment type="subunit">
    <text evidence="3 10">Component of the Mediator complex.</text>
</comment>
<evidence type="ECO:0000256" key="1">
    <source>
        <dbReference type="ARBA" id="ARBA00004123"/>
    </source>
</evidence>
<evidence type="ECO:0000256" key="6">
    <source>
        <dbReference type="ARBA" id="ARBA00023159"/>
    </source>
</evidence>
<dbReference type="GO" id="GO:0003712">
    <property type="term" value="F:transcription coregulator activity"/>
    <property type="evidence" value="ECO:0007669"/>
    <property type="project" value="TreeGrafter"/>
</dbReference>
<keyword evidence="5 10" id="KW-0805">Transcription regulation</keyword>
<dbReference type="Pfam" id="PF11221">
    <property type="entry name" value="Med21"/>
    <property type="match status" value="1"/>
</dbReference>
<evidence type="ECO:0000256" key="5">
    <source>
        <dbReference type="ARBA" id="ARBA00023015"/>
    </source>
</evidence>
<dbReference type="OrthoDB" id="526653at2759"/>
<comment type="similarity">
    <text evidence="2 10">Belongs to the Mediator complex subunit 21 family.</text>
</comment>
<evidence type="ECO:0000256" key="4">
    <source>
        <dbReference type="ARBA" id="ARBA00019691"/>
    </source>
</evidence>
<comment type="function">
    <text evidence="9 10">Component of the Mediator complex, a coactivator involved in the regulated transcription of nearly all RNA polymerase II-dependent genes. Mediator functions as a bridge to convey information from gene-specific regulatory proteins to the basal RNA polymerase II transcription machinery. Mediator is recruited to promoters by direct interactions with regulatory proteins and serves as a scaffold for the assembly of a functional preinitiation complex with RNA polymerase II and the general transcription factors.</text>
</comment>
<dbReference type="EMBL" id="MU005765">
    <property type="protein sequence ID" value="KAF2713261.1"/>
    <property type="molecule type" value="Genomic_DNA"/>
</dbReference>
<protein>
    <recommendedName>
        <fullName evidence="4 10">Mediator of RNA polymerase II transcription subunit 21</fullName>
    </recommendedName>
</protein>
<evidence type="ECO:0000256" key="10">
    <source>
        <dbReference type="RuleBase" id="RU366036"/>
    </source>
</evidence>
<dbReference type="Gene3D" id="6.10.280.10">
    <property type="entry name" value="Mediator complex, subunit Med21"/>
    <property type="match status" value="1"/>
</dbReference>
<organism evidence="13 14">
    <name type="scientific">Pleomassaria siparia CBS 279.74</name>
    <dbReference type="NCBI Taxonomy" id="1314801"/>
    <lineage>
        <taxon>Eukaryota</taxon>
        <taxon>Fungi</taxon>
        <taxon>Dikarya</taxon>
        <taxon>Ascomycota</taxon>
        <taxon>Pezizomycotina</taxon>
        <taxon>Dothideomycetes</taxon>
        <taxon>Pleosporomycetidae</taxon>
        <taxon>Pleosporales</taxon>
        <taxon>Pleomassariaceae</taxon>
        <taxon>Pleomassaria</taxon>
    </lineage>
</organism>
<feature type="compositionally biased region" description="Polar residues" evidence="12">
    <location>
        <begin position="64"/>
        <end position="75"/>
    </location>
</feature>
<comment type="subcellular location">
    <subcellularLocation>
        <location evidence="1 10">Nucleus</location>
    </subcellularLocation>
</comment>